<dbReference type="RefSeq" id="XP_013877393.1">
    <property type="nucleotide sequence ID" value="XM_014021939.1"/>
</dbReference>
<proteinExistence type="predicted"/>
<reference evidence="3" key="1">
    <citation type="submission" date="2025-08" db="UniProtKB">
        <authorList>
            <consortium name="RefSeq"/>
        </authorList>
    </citation>
    <scope>IDENTIFICATION</scope>
    <source>
        <strain evidence="3">Quisiro</strain>
        <tissue evidence="3">Liver</tissue>
    </source>
</reference>
<evidence type="ECO:0000313" key="3">
    <source>
        <dbReference type="RefSeq" id="XP_013877393.1"/>
    </source>
</evidence>
<sequence>MFISEGLLLPPGCEITDLMMGVVPLTELETASSDHDRVDTFTSCEEDHEGREVVVVATLAAVTVFTLADLVEMLSISAAAPESLESDPAPEHSEPESSELERVPESTKSQGLIAKSPGLPEALKISKLVSAPERTLVPDAAEDSLPPAAAESPVPDPAESPVPALPKSPKPAPAEFLSLPAPLVFPVTRSTGPS</sequence>
<feature type="region of interest" description="Disordered" evidence="1">
    <location>
        <begin position="134"/>
        <end position="194"/>
    </location>
</feature>
<feature type="region of interest" description="Disordered" evidence="1">
    <location>
        <begin position="82"/>
        <end position="116"/>
    </location>
</feature>
<feature type="compositionally biased region" description="Pro residues" evidence="1">
    <location>
        <begin position="154"/>
        <end position="172"/>
    </location>
</feature>
<gene>
    <name evidence="3" type="primary">LOC106527149</name>
</gene>
<dbReference type="InParanoid" id="A0A2I4CBM1"/>
<keyword evidence="2" id="KW-1185">Reference proteome</keyword>
<feature type="compositionally biased region" description="Basic and acidic residues" evidence="1">
    <location>
        <begin position="89"/>
        <end position="105"/>
    </location>
</feature>
<name>A0A2I4CBM1_AUSLI</name>
<organism evidence="2 3">
    <name type="scientific">Austrofundulus limnaeus</name>
    <name type="common">Annual killifish</name>
    <dbReference type="NCBI Taxonomy" id="52670"/>
    <lineage>
        <taxon>Eukaryota</taxon>
        <taxon>Metazoa</taxon>
        <taxon>Chordata</taxon>
        <taxon>Craniata</taxon>
        <taxon>Vertebrata</taxon>
        <taxon>Euteleostomi</taxon>
        <taxon>Actinopterygii</taxon>
        <taxon>Neopterygii</taxon>
        <taxon>Teleostei</taxon>
        <taxon>Neoteleostei</taxon>
        <taxon>Acanthomorphata</taxon>
        <taxon>Ovalentaria</taxon>
        <taxon>Atherinomorphae</taxon>
        <taxon>Cyprinodontiformes</taxon>
        <taxon>Rivulidae</taxon>
        <taxon>Austrofundulus</taxon>
    </lineage>
</organism>
<dbReference type="Proteomes" id="UP000192220">
    <property type="component" value="Unplaced"/>
</dbReference>
<evidence type="ECO:0000313" key="2">
    <source>
        <dbReference type="Proteomes" id="UP000192220"/>
    </source>
</evidence>
<evidence type="ECO:0000256" key="1">
    <source>
        <dbReference type="SAM" id="MobiDB-lite"/>
    </source>
</evidence>
<protein>
    <submittedName>
        <fullName evidence="3">Predicted GPI-anchored protein 58</fullName>
    </submittedName>
</protein>
<dbReference type="AlphaFoldDB" id="A0A2I4CBM1"/>
<dbReference type="GeneID" id="106527149"/>
<accession>A0A2I4CBM1</accession>
<dbReference type="KEGG" id="alim:106527149"/>